<dbReference type="UniPathway" id="UPA00053">
    <property type="reaction ID" value="UER00088"/>
</dbReference>
<dbReference type="Pfam" id="PF01202">
    <property type="entry name" value="SKI"/>
    <property type="match status" value="1"/>
</dbReference>
<evidence type="ECO:0000256" key="4">
    <source>
        <dbReference type="ARBA" id="ARBA00022777"/>
    </source>
</evidence>
<dbReference type="GO" id="GO:0009423">
    <property type="term" value="P:chorismate biosynthetic process"/>
    <property type="evidence" value="ECO:0007669"/>
    <property type="project" value="UniProtKB-UniRule"/>
</dbReference>
<comment type="subunit">
    <text evidence="7">Monomer.</text>
</comment>
<dbReference type="GO" id="GO:0008652">
    <property type="term" value="P:amino acid biosynthetic process"/>
    <property type="evidence" value="ECO:0007669"/>
    <property type="project" value="UniProtKB-KW"/>
</dbReference>
<evidence type="ECO:0000256" key="5">
    <source>
        <dbReference type="ARBA" id="ARBA00022840"/>
    </source>
</evidence>
<dbReference type="PANTHER" id="PTHR21087:SF16">
    <property type="entry name" value="SHIKIMATE KINASE 1, CHLOROPLASTIC"/>
    <property type="match status" value="1"/>
</dbReference>
<comment type="subcellular location">
    <subcellularLocation>
        <location evidence="7">Cytoplasm</location>
    </subcellularLocation>
</comment>
<keyword evidence="7" id="KW-0479">Metal-binding</keyword>
<dbReference type="GO" id="GO:0009073">
    <property type="term" value="P:aromatic amino acid family biosynthetic process"/>
    <property type="evidence" value="ECO:0007669"/>
    <property type="project" value="UniProtKB-KW"/>
</dbReference>
<dbReference type="HAMAP" id="MF_00109">
    <property type="entry name" value="Shikimate_kinase"/>
    <property type="match status" value="1"/>
</dbReference>
<accession>A0A2N0UJ49</accession>
<dbReference type="Gene3D" id="3.40.50.300">
    <property type="entry name" value="P-loop containing nucleotide triphosphate hydrolases"/>
    <property type="match status" value="1"/>
</dbReference>
<comment type="caution">
    <text evidence="7">Lacks conserved residue(s) required for the propagation of feature annotation.</text>
</comment>
<dbReference type="InterPro" id="IPR000623">
    <property type="entry name" value="Shikimate_kinase/TSH1"/>
</dbReference>
<keyword evidence="9" id="KW-1185">Reference proteome</keyword>
<evidence type="ECO:0000256" key="3">
    <source>
        <dbReference type="ARBA" id="ARBA00022741"/>
    </source>
</evidence>
<dbReference type="PANTHER" id="PTHR21087">
    <property type="entry name" value="SHIKIMATE KINASE"/>
    <property type="match status" value="1"/>
</dbReference>
<protein>
    <recommendedName>
        <fullName evidence="7">Shikimate kinase</fullName>
        <shortName evidence="7">SK</shortName>
        <ecNumber evidence="7">2.7.1.71</ecNumber>
    </recommendedName>
</protein>
<dbReference type="EC" id="2.7.1.71" evidence="7"/>
<comment type="function">
    <text evidence="7">Catalyzes the specific phosphorylation of the 3-hydroxyl group of shikimic acid using ATP as a cosubstrate.</text>
</comment>
<comment type="catalytic activity">
    <reaction evidence="7">
        <text>shikimate + ATP = 3-phosphoshikimate + ADP + H(+)</text>
        <dbReference type="Rhea" id="RHEA:13121"/>
        <dbReference type="ChEBI" id="CHEBI:15378"/>
        <dbReference type="ChEBI" id="CHEBI:30616"/>
        <dbReference type="ChEBI" id="CHEBI:36208"/>
        <dbReference type="ChEBI" id="CHEBI:145989"/>
        <dbReference type="ChEBI" id="CHEBI:456216"/>
        <dbReference type="EC" id="2.7.1.71"/>
    </reaction>
</comment>
<sequence>MENIVLIGMPGSGKSTVGVLLAKALGYSFVDVDLIICKEAGKPLQKILDNEGLDYFLHLEGKIGAELKYDKTVIATGGSMVLSQNAMENLKKNGKVVFIDVDLDEIKRRVTNIKTRGIAFGKGETLDDVYRVRYPLYKKYADITVSLELSSIETTVDAIVEKLDLEKQN</sequence>
<dbReference type="InterPro" id="IPR031322">
    <property type="entry name" value="Shikimate/glucono_kinase"/>
</dbReference>
<dbReference type="AlphaFoldDB" id="A0A2N0UJ49"/>
<comment type="similarity">
    <text evidence="7">Belongs to the shikimate kinase family.</text>
</comment>
<keyword evidence="4 7" id="KW-0418">Kinase</keyword>
<dbReference type="SUPFAM" id="SSF52540">
    <property type="entry name" value="P-loop containing nucleoside triphosphate hydrolases"/>
    <property type="match status" value="1"/>
</dbReference>
<comment type="cofactor">
    <cofactor evidence="7">
        <name>Mg(2+)</name>
        <dbReference type="ChEBI" id="CHEBI:18420"/>
    </cofactor>
    <text evidence="7">Binds 1 Mg(2+) ion per subunit.</text>
</comment>
<evidence type="ECO:0000256" key="1">
    <source>
        <dbReference type="ARBA" id="ARBA00022605"/>
    </source>
</evidence>
<keyword evidence="7" id="KW-0460">Magnesium</keyword>
<evidence type="ECO:0000256" key="7">
    <source>
        <dbReference type="HAMAP-Rule" id="MF_00109"/>
    </source>
</evidence>
<keyword evidence="2 7" id="KW-0808">Transferase</keyword>
<evidence type="ECO:0000313" key="8">
    <source>
        <dbReference type="EMBL" id="PKD26958.1"/>
    </source>
</evidence>
<evidence type="ECO:0000256" key="6">
    <source>
        <dbReference type="ARBA" id="ARBA00023141"/>
    </source>
</evidence>
<feature type="binding site" evidence="7">
    <location>
        <position position="33"/>
    </location>
    <ligand>
        <name>substrate</name>
    </ligand>
</feature>
<comment type="pathway">
    <text evidence="7">Metabolic intermediate biosynthesis; chorismate biosynthesis; chorismate from D-erythrose 4-phosphate and phosphoenolpyruvate: step 5/7.</text>
</comment>
<keyword evidence="6 7" id="KW-0057">Aromatic amino acid biosynthesis</keyword>
<dbReference type="InterPro" id="IPR027417">
    <property type="entry name" value="P-loop_NTPase"/>
</dbReference>
<keyword evidence="3 7" id="KW-0547">Nucleotide-binding</keyword>
<keyword evidence="1 7" id="KW-0028">Amino-acid biosynthesis</keyword>
<feature type="binding site" evidence="7">
    <location>
        <position position="78"/>
    </location>
    <ligand>
        <name>substrate</name>
    </ligand>
</feature>
<keyword evidence="5 7" id="KW-0067">ATP-binding</keyword>
<dbReference type="EMBL" id="NNSR01000073">
    <property type="protein sequence ID" value="PKD26958.1"/>
    <property type="molecule type" value="Genomic_DNA"/>
</dbReference>
<reference evidence="8" key="1">
    <citation type="journal article" date="2018" name="Environ. Microbiol.">
        <title>Sporulation capability and amylosome conservation among diverse human colonic and rumen isolates of the keystone starch-degrader Ruminococcus bromii.</title>
        <authorList>
            <person name="Mukhopadhya I."/>
            <person name="Morais S."/>
            <person name="Laverde-Gomez J."/>
            <person name="Sheridan P.O."/>
            <person name="Walker A.W."/>
            <person name="Kelly W."/>
            <person name="Klieve A.V."/>
            <person name="Ouwerkerk D."/>
            <person name="Duncan S.H."/>
            <person name="Louis P."/>
            <person name="Koropatkin N."/>
            <person name="Cockburn D."/>
            <person name="Kibler R."/>
            <person name="Cooper P.J."/>
            <person name="Sandoval C."/>
            <person name="Crost E."/>
            <person name="Juge N."/>
            <person name="Bayer E.A."/>
            <person name="Flint H.J."/>
        </authorList>
    </citation>
    <scope>NUCLEOTIDE SEQUENCE [LARGE SCALE GENOMIC DNA]</scope>
    <source>
        <strain evidence="8">ATCC 27255</strain>
    </source>
</reference>
<feature type="binding site" evidence="7">
    <location>
        <position position="133"/>
    </location>
    <ligand>
        <name>substrate</name>
    </ligand>
</feature>
<dbReference type="GO" id="GO:0005524">
    <property type="term" value="F:ATP binding"/>
    <property type="evidence" value="ECO:0007669"/>
    <property type="project" value="UniProtKB-UniRule"/>
</dbReference>
<feature type="binding site" evidence="7">
    <location>
        <begin position="11"/>
        <end position="16"/>
    </location>
    <ligand>
        <name>ATP</name>
        <dbReference type="ChEBI" id="CHEBI:30616"/>
    </ligand>
</feature>
<feature type="binding site" evidence="7">
    <location>
        <position position="116"/>
    </location>
    <ligand>
        <name>ATP</name>
        <dbReference type="ChEBI" id="CHEBI:30616"/>
    </ligand>
</feature>
<keyword evidence="7" id="KW-0963">Cytoplasm</keyword>
<dbReference type="GO" id="GO:0005829">
    <property type="term" value="C:cytosol"/>
    <property type="evidence" value="ECO:0007669"/>
    <property type="project" value="TreeGrafter"/>
</dbReference>
<dbReference type="RefSeq" id="WP_101029738.1">
    <property type="nucleotide sequence ID" value="NZ_CABMMZ010000073.1"/>
</dbReference>
<evidence type="ECO:0000313" key="9">
    <source>
        <dbReference type="Proteomes" id="UP000233425"/>
    </source>
</evidence>
<dbReference type="GO" id="GO:0004765">
    <property type="term" value="F:shikimate kinase activity"/>
    <property type="evidence" value="ECO:0007669"/>
    <property type="project" value="UniProtKB-UniRule"/>
</dbReference>
<proteinExistence type="inferred from homology"/>
<dbReference type="CDD" id="cd00464">
    <property type="entry name" value="SK"/>
    <property type="match status" value="1"/>
</dbReference>
<name>A0A2N0UJ49_9FIRM</name>
<feature type="binding site" evidence="7">
    <location>
        <position position="15"/>
    </location>
    <ligand>
        <name>Mg(2+)</name>
        <dbReference type="ChEBI" id="CHEBI:18420"/>
    </ligand>
</feature>
<organism evidence="8 9">
    <name type="scientific">Ruminococcus bromii</name>
    <dbReference type="NCBI Taxonomy" id="40518"/>
    <lineage>
        <taxon>Bacteria</taxon>
        <taxon>Bacillati</taxon>
        <taxon>Bacillota</taxon>
        <taxon>Clostridia</taxon>
        <taxon>Eubacteriales</taxon>
        <taxon>Oscillospiraceae</taxon>
        <taxon>Ruminococcus</taxon>
    </lineage>
</organism>
<dbReference type="GeneID" id="93767666"/>
<dbReference type="Proteomes" id="UP000233425">
    <property type="component" value="Unassembled WGS sequence"/>
</dbReference>
<comment type="caution">
    <text evidence="8">The sequence shown here is derived from an EMBL/GenBank/DDBJ whole genome shotgun (WGS) entry which is preliminary data.</text>
</comment>
<dbReference type="PRINTS" id="PR01100">
    <property type="entry name" value="SHIKIMTKNASE"/>
</dbReference>
<evidence type="ECO:0000256" key="2">
    <source>
        <dbReference type="ARBA" id="ARBA00022679"/>
    </source>
</evidence>
<gene>
    <name evidence="8" type="primary">aroL</name>
    <name evidence="7" type="synonym">aroK</name>
    <name evidence="8" type="ORF">RBATCC27255_01824</name>
</gene>
<dbReference type="GO" id="GO:0000287">
    <property type="term" value="F:magnesium ion binding"/>
    <property type="evidence" value="ECO:0007669"/>
    <property type="project" value="UniProtKB-UniRule"/>
</dbReference>